<dbReference type="Proteomes" id="UP000322553">
    <property type="component" value="Chromosome"/>
</dbReference>
<gene>
    <name evidence="1" type="ORF">FY550_09410</name>
</gene>
<sequence>MPGDISVLKTEEDLVRATKPAYQYRDVVLVDGRLFEVNVVRLTEAGQTPRATMEVLKDD</sequence>
<dbReference type="KEGG" id="kuy:FY550_09410"/>
<organism evidence="1 2">
    <name type="scientific">Kushneria phosphatilytica</name>
    <dbReference type="NCBI Taxonomy" id="657387"/>
    <lineage>
        <taxon>Bacteria</taxon>
        <taxon>Pseudomonadati</taxon>
        <taxon>Pseudomonadota</taxon>
        <taxon>Gammaproteobacteria</taxon>
        <taxon>Oceanospirillales</taxon>
        <taxon>Halomonadaceae</taxon>
        <taxon>Kushneria</taxon>
    </lineage>
</organism>
<accession>A0A1S1NW06</accession>
<dbReference type="AlphaFoldDB" id="A0A1S1NW06"/>
<keyword evidence="2" id="KW-1185">Reference proteome</keyword>
<dbReference type="EMBL" id="CP043420">
    <property type="protein sequence ID" value="QEL11334.1"/>
    <property type="molecule type" value="Genomic_DNA"/>
</dbReference>
<evidence type="ECO:0000313" key="1">
    <source>
        <dbReference type="EMBL" id="QEL11334.1"/>
    </source>
</evidence>
<reference evidence="1 2" key="1">
    <citation type="submission" date="2019-08" db="EMBL/GenBank/DDBJ databases">
        <title>Complete genome sequence of Kushneria sp. YCWA18, a halophilic phosphate-solubilizing bacterium isolated from Daqiao saltern in China.</title>
        <authorList>
            <person name="Du G.-X."/>
            <person name="Qu L.-Y."/>
        </authorList>
    </citation>
    <scope>NUCLEOTIDE SEQUENCE [LARGE SCALE GENOMIC DNA]</scope>
    <source>
        <strain evidence="1 2">YCWA18</strain>
    </source>
</reference>
<dbReference type="STRING" id="657387.BH688_05670"/>
<evidence type="ECO:0000313" key="2">
    <source>
        <dbReference type="Proteomes" id="UP000322553"/>
    </source>
</evidence>
<dbReference type="RefSeq" id="WP_070977678.1">
    <property type="nucleotide sequence ID" value="NZ_CP043420.1"/>
</dbReference>
<proteinExistence type="predicted"/>
<protein>
    <submittedName>
        <fullName evidence="1">Uncharacterized protein</fullName>
    </submittedName>
</protein>
<name>A0A1S1NW06_9GAMM</name>